<keyword evidence="3" id="KW-1185">Reference proteome</keyword>
<dbReference type="Proteomes" id="UP000053660">
    <property type="component" value="Unassembled WGS sequence"/>
</dbReference>
<dbReference type="InterPro" id="IPR035940">
    <property type="entry name" value="CAP_sf"/>
</dbReference>
<dbReference type="EMBL" id="KN556673">
    <property type="protein sequence ID" value="KHJ87974.1"/>
    <property type="molecule type" value="Genomic_DNA"/>
</dbReference>
<gene>
    <name evidence="2" type="ORF">OESDEN_12236</name>
</gene>
<evidence type="ECO:0000313" key="2">
    <source>
        <dbReference type="EMBL" id="KHJ87974.1"/>
    </source>
</evidence>
<dbReference type="SMART" id="SM00198">
    <property type="entry name" value="SCP"/>
    <property type="match status" value="1"/>
</dbReference>
<name>A0A0B1SSP1_OESDE</name>
<evidence type="ECO:0000313" key="3">
    <source>
        <dbReference type="Proteomes" id="UP000053660"/>
    </source>
</evidence>
<evidence type="ECO:0000259" key="1">
    <source>
        <dbReference type="SMART" id="SM00198"/>
    </source>
</evidence>
<feature type="domain" description="SCP" evidence="1">
    <location>
        <begin position="11"/>
        <end position="168"/>
    </location>
</feature>
<dbReference type="OrthoDB" id="5872317at2759"/>
<reference evidence="2 3" key="1">
    <citation type="submission" date="2014-03" db="EMBL/GenBank/DDBJ databases">
        <title>Draft genome of the hookworm Oesophagostomum dentatum.</title>
        <authorList>
            <person name="Mitreva M."/>
        </authorList>
    </citation>
    <scope>NUCLEOTIDE SEQUENCE [LARGE SCALE GENOMIC DNA]</scope>
    <source>
        <strain evidence="2 3">OD-Hann</strain>
    </source>
</reference>
<dbReference type="AlphaFoldDB" id="A0A0B1SSP1"/>
<protein>
    <submittedName>
        <fullName evidence="2">SCP-like protein</fullName>
    </submittedName>
</protein>
<dbReference type="Pfam" id="PF00188">
    <property type="entry name" value="CAP"/>
    <property type="match status" value="1"/>
</dbReference>
<organism evidence="2 3">
    <name type="scientific">Oesophagostomum dentatum</name>
    <name type="common">Nodular worm</name>
    <dbReference type="NCBI Taxonomy" id="61180"/>
    <lineage>
        <taxon>Eukaryota</taxon>
        <taxon>Metazoa</taxon>
        <taxon>Ecdysozoa</taxon>
        <taxon>Nematoda</taxon>
        <taxon>Chromadorea</taxon>
        <taxon>Rhabditida</taxon>
        <taxon>Rhabditina</taxon>
        <taxon>Rhabditomorpha</taxon>
        <taxon>Strongyloidea</taxon>
        <taxon>Strongylidae</taxon>
        <taxon>Oesophagostomum</taxon>
    </lineage>
</organism>
<dbReference type="Gene3D" id="3.40.33.10">
    <property type="entry name" value="CAP"/>
    <property type="match status" value="1"/>
</dbReference>
<dbReference type="SUPFAM" id="SSF55797">
    <property type="entry name" value="PR-1-like"/>
    <property type="match status" value="1"/>
</dbReference>
<dbReference type="InterPro" id="IPR014044">
    <property type="entry name" value="CAP_dom"/>
</dbReference>
<proteinExistence type="predicted"/>
<accession>A0A0B1SSP1</accession>
<sequence length="248" mass="27748">MEMKTCHLPDDIIDSVLDAHNKLREAVATRSLEKDVFKNLKGTRSLFKLRYNRSEEALATATIADDCTRTSVNINALNRAQNFKIHRLAEKPKDEHISLYYRFAVEDWTDSVTKPFDSNATWNNRAAAPFANMIYDHTFTVGCAHRFCAKEYKLAISCVYGAKPKFNEALYIANSMDKRGCVSDSTCRRIVPGSVCSAVTNNSTTVKGPLCDVEADEDAPATTTEESGWKVIFTMPTRKELSTTSKPV</sequence>